<feature type="region of interest" description="Disordered" evidence="1">
    <location>
        <begin position="161"/>
        <end position="186"/>
    </location>
</feature>
<accession>N0BBP9</accession>
<organism evidence="2 3">
    <name type="scientific">Hyphomicrobium denitrificans 1NES1</name>
    <dbReference type="NCBI Taxonomy" id="670307"/>
    <lineage>
        <taxon>Bacteria</taxon>
        <taxon>Pseudomonadati</taxon>
        <taxon>Pseudomonadota</taxon>
        <taxon>Alphaproteobacteria</taxon>
        <taxon>Hyphomicrobiales</taxon>
        <taxon>Hyphomicrobiaceae</taxon>
        <taxon>Hyphomicrobium</taxon>
    </lineage>
</organism>
<dbReference type="KEGG" id="hdt:HYPDE_31358"/>
<dbReference type="STRING" id="670307.HYPDE_31358"/>
<dbReference type="eggNOG" id="ENOG5031PRJ">
    <property type="taxonomic scope" value="Bacteria"/>
</dbReference>
<evidence type="ECO:0000313" key="3">
    <source>
        <dbReference type="Proteomes" id="UP000005952"/>
    </source>
</evidence>
<dbReference type="AlphaFoldDB" id="N0BBP9"/>
<gene>
    <name evidence="2" type="ORF">HYPDE_31358</name>
</gene>
<protein>
    <submittedName>
        <fullName evidence="2">Uncharacterized protein</fullName>
    </submittedName>
</protein>
<dbReference type="EMBL" id="CP005587">
    <property type="protein sequence ID" value="AGK57946.1"/>
    <property type="molecule type" value="Genomic_DNA"/>
</dbReference>
<sequence length="231" mass="25970">MMRCDMITSSVSRLFGWTISGIAAMATIALIATPTFAEDAKPEAKKDEWPCIYRKVPELSAAMIWDGPQITDTTSWHKDDAIRKLSRYVISRRVKMDDVEAAIKKYAAGLPADQHDAKLTELFSAVLTRTNEDRKTVMKGIEKFHERQVERSKAIEKEALELQPQEQAEAEDPTAEAGVAGKESDAEEKYKWEVRAFQEKQANIPIACEIPQLIDERAGDVARAIRAEMKS</sequence>
<reference evidence="2 3" key="1">
    <citation type="journal article" date="2013" name="Genome Announc.">
        <title>Genome sequences for three denitrifying bacterial strains isolated from a uranium- and nitrate-contaminated subsurface environment.</title>
        <authorList>
            <person name="Venkatramanan R."/>
            <person name="Prakash O."/>
            <person name="Woyke T."/>
            <person name="Chain P."/>
            <person name="Goodwin L.A."/>
            <person name="Watson D."/>
            <person name="Brooks S."/>
            <person name="Kostka J.E."/>
            <person name="Green S.J."/>
        </authorList>
    </citation>
    <scope>NUCLEOTIDE SEQUENCE [LARGE SCALE GENOMIC DNA]</scope>
    <source>
        <strain evidence="2 3">1NES1</strain>
    </source>
</reference>
<dbReference type="Proteomes" id="UP000005952">
    <property type="component" value="Chromosome"/>
</dbReference>
<keyword evidence="3" id="KW-1185">Reference proteome</keyword>
<name>N0BBP9_9HYPH</name>
<proteinExistence type="predicted"/>
<evidence type="ECO:0000313" key="2">
    <source>
        <dbReference type="EMBL" id="AGK57946.1"/>
    </source>
</evidence>
<evidence type="ECO:0000256" key="1">
    <source>
        <dbReference type="SAM" id="MobiDB-lite"/>
    </source>
</evidence>
<dbReference type="HOGENOM" id="CLU_102129_0_0_5"/>